<evidence type="ECO:0000313" key="2">
    <source>
        <dbReference type="Proteomes" id="UP001234343"/>
    </source>
</evidence>
<reference evidence="1 2" key="1">
    <citation type="submission" date="2023-06" db="EMBL/GenBank/DDBJ databases">
        <title>Alteromonas sp. ASW11-36 isolated from intertidal sand.</title>
        <authorList>
            <person name="Li Y."/>
        </authorList>
    </citation>
    <scope>NUCLEOTIDE SEQUENCE [LARGE SCALE GENOMIC DNA]</scope>
    <source>
        <strain evidence="1 2">ASW11-36</strain>
    </source>
</reference>
<comment type="caution">
    <text evidence="1">The sequence shown here is derived from an EMBL/GenBank/DDBJ whole genome shotgun (WGS) entry which is preliminary data.</text>
</comment>
<sequence>MTTPAPTFTVQKSGDVLWVKLKGQWNVSADLNYLTQLSANMGRIRNQPWGMIIDMREWLITDLKVSAPAVDIASIDLDRRNQVLEAWWQREVGQADFLAPFVTRQKSIDFVRSQDEQVILTSYQKHGLSSERPSGW</sequence>
<organism evidence="1 2">
    <name type="scientific">Alteromonas arenosi</name>
    <dbReference type="NCBI Taxonomy" id="3055817"/>
    <lineage>
        <taxon>Bacteria</taxon>
        <taxon>Pseudomonadati</taxon>
        <taxon>Pseudomonadota</taxon>
        <taxon>Gammaproteobacteria</taxon>
        <taxon>Alteromonadales</taxon>
        <taxon>Alteromonadaceae</taxon>
        <taxon>Alteromonas/Salinimonas group</taxon>
        <taxon>Alteromonas</taxon>
    </lineage>
</organism>
<dbReference type="RefSeq" id="WP_289364722.1">
    <property type="nucleotide sequence ID" value="NZ_JAUCBP010000007.1"/>
</dbReference>
<accession>A0ABT7SW54</accession>
<dbReference type="Proteomes" id="UP001234343">
    <property type="component" value="Unassembled WGS sequence"/>
</dbReference>
<evidence type="ECO:0000313" key="1">
    <source>
        <dbReference type="EMBL" id="MDM7860423.1"/>
    </source>
</evidence>
<name>A0ABT7SW54_9ALTE</name>
<gene>
    <name evidence="1" type="ORF">QTP81_07430</name>
</gene>
<proteinExistence type="predicted"/>
<keyword evidence="2" id="KW-1185">Reference proteome</keyword>
<protein>
    <submittedName>
        <fullName evidence="1">Uncharacterized protein</fullName>
    </submittedName>
</protein>
<dbReference type="EMBL" id="JAUCBP010000007">
    <property type="protein sequence ID" value="MDM7860423.1"/>
    <property type="molecule type" value="Genomic_DNA"/>
</dbReference>